<accession>A0ABR4G5I4</accession>
<evidence type="ECO:0000313" key="2">
    <source>
        <dbReference type="Proteomes" id="UP001610563"/>
    </source>
</evidence>
<comment type="caution">
    <text evidence="1">The sequence shown here is derived from an EMBL/GenBank/DDBJ whole genome shotgun (WGS) entry which is preliminary data.</text>
</comment>
<reference evidence="1 2" key="1">
    <citation type="submission" date="2024-07" db="EMBL/GenBank/DDBJ databases">
        <title>Section-level genome sequencing and comparative genomics of Aspergillus sections Usti and Cavernicolus.</title>
        <authorList>
            <consortium name="Lawrence Berkeley National Laboratory"/>
            <person name="Nybo J.L."/>
            <person name="Vesth T.C."/>
            <person name="Theobald S."/>
            <person name="Frisvad J.C."/>
            <person name="Larsen T.O."/>
            <person name="Kjaerboelling I."/>
            <person name="Rothschild-Mancinelli K."/>
            <person name="Lyhne E.K."/>
            <person name="Kogle M.E."/>
            <person name="Barry K."/>
            <person name="Clum A."/>
            <person name="Na H."/>
            <person name="Ledsgaard L."/>
            <person name="Lin J."/>
            <person name="Lipzen A."/>
            <person name="Kuo A."/>
            <person name="Riley R."/>
            <person name="Mondo S."/>
            <person name="Labutti K."/>
            <person name="Haridas S."/>
            <person name="Pangalinan J."/>
            <person name="Salamov A.A."/>
            <person name="Simmons B.A."/>
            <person name="Magnuson J.K."/>
            <person name="Chen J."/>
            <person name="Drula E."/>
            <person name="Henrissat B."/>
            <person name="Wiebenga A."/>
            <person name="Lubbers R.J."/>
            <person name="Gomes A.C."/>
            <person name="Makela M.R."/>
            <person name="Stajich J."/>
            <person name="Grigoriev I.V."/>
            <person name="Mortensen U.H."/>
            <person name="De Vries R.P."/>
            <person name="Baker S.E."/>
            <person name="Andersen M.R."/>
        </authorList>
    </citation>
    <scope>NUCLEOTIDE SEQUENCE [LARGE SCALE GENOMIC DNA]</scope>
    <source>
        <strain evidence="1 2">CBS 209.92</strain>
    </source>
</reference>
<name>A0ABR4G5I4_9EURO</name>
<evidence type="ECO:0000313" key="1">
    <source>
        <dbReference type="EMBL" id="KAL2793949.1"/>
    </source>
</evidence>
<dbReference type="Proteomes" id="UP001610563">
    <property type="component" value="Unassembled WGS sequence"/>
</dbReference>
<proteinExistence type="predicted"/>
<gene>
    <name evidence="1" type="ORF">BJX66DRAFT_305135</name>
</gene>
<keyword evidence="2" id="KW-1185">Reference proteome</keyword>
<organism evidence="1 2">
    <name type="scientific">Aspergillus keveii</name>
    <dbReference type="NCBI Taxonomy" id="714993"/>
    <lineage>
        <taxon>Eukaryota</taxon>
        <taxon>Fungi</taxon>
        <taxon>Dikarya</taxon>
        <taxon>Ascomycota</taxon>
        <taxon>Pezizomycotina</taxon>
        <taxon>Eurotiomycetes</taxon>
        <taxon>Eurotiomycetidae</taxon>
        <taxon>Eurotiales</taxon>
        <taxon>Aspergillaceae</taxon>
        <taxon>Aspergillus</taxon>
        <taxon>Aspergillus subgen. Nidulantes</taxon>
    </lineage>
</organism>
<evidence type="ECO:0008006" key="3">
    <source>
        <dbReference type="Google" id="ProtNLM"/>
    </source>
</evidence>
<protein>
    <recommendedName>
        <fullName evidence="3">Ubiquitin-like protease family profile domain-containing protein</fullName>
    </recommendedName>
</protein>
<sequence length="383" mass="43666">MTPSTARTETELVMLLVASDHDALTKWINEPCSPQTEEIHRDKIPESVISLPSTRQATPESIHVDTQCTKDLIIQAVRTIYGLSTHRDDELEARAASSYDQWSGGSTWKLTRKKKQVGRRGAAITVMNRIQEGAAYCVDNRSCMRGVGRITLEEDEYGLLLMRERESITIRQRELQRRRIHMKYTKSSIAKIDNMKGTPDLATFFKDLVDTRLMIDNKLRELQVEFPVQSRSLPDATLETAINHLVELVSTKVLNKATPESGDIVVINSSMELSCEIFNRLRPGECWAKKIAQHHREAKDDFGEACPLVYFCLINHGNKHFTLLEINERKQVICYYDSMADSDTILGVKESRLAGLVKGEFKNLKFSYIKVVSAFLCLLWRNK</sequence>
<dbReference type="EMBL" id="JBFTWV010000051">
    <property type="protein sequence ID" value="KAL2793949.1"/>
    <property type="molecule type" value="Genomic_DNA"/>
</dbReference>